<dbReference type="GO" id="GO:0005506">
    <property type="term" value="F:iron ion binding"/>
    <property type="evidence" value="ECO:0007669"/>
    <property type="project" value="InterPro"/>
</dbReference>
<protein>
    <submittedName>
        <fullName evidence="11">Cytochrome P450</fullName>
    </submittedName>
</protein>
<dbReference type="AlphaFoldDB" id="A0AAN6ZIR9"/>
<dbReference type="Pfam" id="PF00067">
    <property type="entry name" value="p450"/>
    <property type="match status" value="1"/>
</dbReference>
<comment type="similarity">
    <text evidence="2 9">Belongs to the cytochrome P450 family.</text>
</comment>
<evidence type="ECO:0000256" key="1">
    <source>
        <dbReference type="ARBA" id="ARBA00001971"/>
    </source>
</evidence>
<dbReference type="GeneID" id="87815276"/>
<evidence type="ECO:0000256" key="4">
    <source>
        <dbReference type="ARBA" id="ARBA00022723"/>
    </source>
</evidence>
<comment type="cofactor">
    <cofactor evidence="1 8">
        <name>heme</name>
        <dbReference type="ChEBI" id="CHEBI:30413"/>
    </cofactor>
</comment>
<keyword evidence="10" id="KW-0472">Membrane</keyword>
<accession>A0AAN6ZIR9</accession>
<dbReference type="SUPFAM" id="SSF48264">
    <property type="entry name" value="Cytochrome P450"/>
    <property type="match status" value="1"/>
</dbReference>
<dbReference type="PROSITE" id="PS00086">
    <property type="entry name" value="CYTOCHROME_P450"/>
    <property type="match status" value="1"/>
</dbReference>
<dbReference type="PANTHER" id="PTHR46300:SF7">
    <property type="entry name" value="P450, PUTATIVE (EUROFUNG)-RELATED"/>
    <property type="match status" value="1"/>
</dbReference>
<dbReference type="PANTHER" id="PTHR46300">
    <property type="entry name" value="P450, PUTATIVE (EUROFUNG)-RELATED-RELATED"/>
    <property type="match status" value="1"/>
</dbReference>
<keyword evidence="3 8" id="KW-0349">Heme</keyword>
<keyword evidence="6 8" id="KW-0408">Iron</keyword>
<keyword evidence="4 8" id="KW-0479">Metal-binding</keyword>
<evidence type="ECO:0000313" key="11">
    <source>
        <dbReference type="EMBL" id="KAK4139373.1"/>
    </source>
</evidence>
<organism evidence="11 12">
    <name type="scientific">Dichotomopilus funicola</name>
    <dbReference type="NCBI Taxonomy" id="1934379"/>
    <lineage>
        <taxon>Eukaryota</taxon>
        <taxon>Fungi</taxon>
        <taxon>Dikarya</taxon>
        <taxon>Ascomycota</taxon>
        <taxon>Pezizomycotina</taxon>
        <taxon>Sordariomycetes</taxon>
        <taxon>Sordariomycetidae</taxon>
        <taxon>Sordariales</taxon>
        <taxon>Chaetomiaceae</taxon>
        <taxon>Dichotomopilus</taxon>
    </lineage>
</organism>
<dbReference type="Proteomes" id="UP001302676">
    <property type="component" value="Unassembled WGS sequence"/>
</dbReference>
<dbReference type="InterPro" id="IPR001128">
    <property type="entry name" value="Cyt_P450"/>
</dbReference>
<dbReference type="PRINTS" id="PR00463">
    <property type="entry name" value="EP450I"/>
</dbReference>
<feature type="binding site" description="axial binding residue" evidence="8">
    <location>
        <position position="448"/>
    </location>
    <ligand>
        <name>heme</name>
        <dbReference type="ChEBI" id="CHEBI:30413"/>
    </ligand>
    <ligandPart>
        <name>Fe</name>
        <dbReference type="ChEBI" id="CHEBI:18248"/>
    </ligandPart>
</feature>
<dbReference type="InterPro" id="IPR002401">
    <property type="entry name" value="Cyt_P450_E_grp-I"/>
</dbReference>
<keyword evidence="10" id="KW-0812">Transmembrane</keyword>
<dbReference type="InterPro" id="IPR036396">
    <property type="entry name" value="Cyt_P450_sf"/>
</dbReference>
<evidence type="ECO:0000256" key="5">
    <source>
        <dbReference type="ARBA" id="ARBA00023002"/>
    </source>
</evidence>
<dbReference type="RefSeq" id="XP_062632744.1">
    <property type="nucleotide sequence ID" value="XM_062778663.1"/>
</dbReference>
<dbReference type="GO" id="GO:0016705">
    <property type="term" value="F:oxidoreductase activity, acting on paired donors, with incorporation or reduction of molecular oxygen"/>
    <property type="evidence" value="ECO:0007669"/>
    <property type="project" value="InterPro"/>
</dbReference>
<dbReference type="GO" id="GO:0004497">
    <property type="term" value="F:monooxygenase activity"/>
    <property type="evidence" value="ECO:0007669"/>
    <property type="project" value="UniProtKB-KW"/>
</dbReference>
<evidence type="ECO:0000256" key="2">
    <source>
        <dbReference type="ARBA" id="ARBA00010617"/>
    </source>
</evidence>
<keyword evidence="12" id="KW-1185">Reference proteome</keyword>
<evidence type="ECO:0000256" key="8">
    <source>
        <dbReference type="PIRSR" id="PIRSR602401-1"/>
    </source>
</evidence>
<evidence type="ECO:0000256" key="9">
    <source>
        <dbReference type="RuleBase" id="RU000461"/>
    </source>
</evidence>
<evidence type="ECO:0000313" key="12">
    <source>
        <dbReference type="Proteomes" id="UP001302676"/>
    </source>
</evidence>
<reference evidence="11" key="1">
    <citation type="journal article" date="2023" name="Mol. Phylogenet. Evol.">
        <title>Genome-scale phylogeny and comparative genomics of the fungal order Sordariales.</title>
        <authorList>
            <person name="Hensen N."/>
            <person name="Bonometti L."/>
            <person name="Westerberg I."/>
            <person name="Brannstrom I.O."/>
            <person name="Guillou S."/>
            <person name="Cros-Aarteil S."/>
            <person name="Calhoun S."/>
            <person name="Haridas S."/>
            <person name="Kuo A."/>
            <person name="Mondo S."/>
            <person name="Pangilinan J."/>
            <person name="Riley R."/>
            <person name="LaButti K."/>
            <person name="Andreopoulos B."/>
            <person name="Lipzen A."/>
            <person name="Chen C."/>
            <person name="Yan M."/>
            <person name="Daum C."/>
            <person name="Ng V."/>
            <person name="Clum A."/>
            <person name="Steindorff A."/>
            <person name="Ohm R.A."/>
            <person name="Martin F."/>
            <person name="Silar P."/>
            <person name="Natvig D.O."/>
            <person name="Lalanne C."/>
            <person name="Gautier V."/>
            <person name="Ament-Velasquez S.L."/>
            <person name="Kruys A."/>
            <person name="Hutchinson M.I."/>
            <person name="Powell A.J."/>
            <person name="Barry K."/>
            <person name="Miller A.N."/>
            <person name="Grigoriev I.V."/>
            <person name="Debuchy R."/>
            <person name="Gladieux P."/>
            <person name="Hiltunen Thoren M."/>
            <person name="Johannesson H."/>
        </authorList>
    </citation>
    <scope>NUCLEOTIDE SEQUENCE</scope>
    <source>
        <strain evidence="11">CBS 141.50</strain>
    </source>
</reference>
<keyword evidence="10" id="KW-1133">Transmembrane helix</keyword>
<feature type="transmembrane region" description="Helical" evidence="10">
    <location>
        <begin position="6"/>
        <end position="24"/>
    </location>
</feature>
<dbReference type="GO" id="GO:0020037">
    <property type="term" value="F:heme binding"/>
    <property type="evidence" value="ECO:0007669"/>
    <property type="project" value="InterPro"/>
</dbReference>
<evidence type="ECO:0000256" key="10">
    <source>
        <dbReference type="SAM" id="Phobius"/>
    </source>
</evidence>
<dbReference type="EMBL" id="MU853667">
    <property type="protein sequence ID" value="KAK4139373.1"/>
    <property type="molecule type" value="Genomic_DNA"/>
</dbReference>
<proteinExistence type="inferred from homology"/>
<reference evidence="11" key="2">
    <citation type="submission" date="2023-05" db="EMBL/GenBank/DDBJ databases">
        <authorList>
            <consortium name="Lawrence Berkeley National Laboratory"/>
            <person name="Steindorff A."/>
            <person name="Hensen N."/>
            <person name="Bonometti L."/>
            <person name="Westerberg I."/>
            <person name="Brannstrom I.O."/>
            <person name="Guillou S."/>
            <person name="Cros-Aarteil S."/>
            <person name="Calhoun S."/>
            <person name="Haridas S."/>
            <person name="Kuo A."/>
            <person name="Mondo S."/>
            <person name="Pangilinan J."/>
            <person name="Riley R."/>
            <person name="Labutti K."/>
            <person name="Andreopoulos B."/>
            <person name="Lipzen A."/>
            <person name="Chen C."/>
            <person name="Yanf M."/>
            <person name="Daum C."/>
            <person name="Ng V."/>
            <person name="Clum A."/>
            <person name="Ohm R."/>
            <person name="Martin F."/>
            <person name="Silar P."/>
            <person name="Natvig D."/>
            <person name="Lalanne C."/>
            <person name="Gautier V."/>
            <person name="Ament-Velasquez S.L."/>
            <person name="Kruys A."/>
            <person name="Hutchinson M.I."/>
            <person name="Powell A.J."/>
            <person name="Barry K."/>
            <person name="Miller A.N."/>
            <person name="Grigoriev I.V."/>
            <person name="Debuchy R."/>
            <person name="Gladieux P."/>
            <person name="Thoren M.H."/>
            <person name="Johannesson H."/>
        </authorList>
    </citation>
    <scope>NUCLEOTIDE SEQUENCE</scope>
    <source>
        <strain evidence="11">CBS 141.50</strain>
    </source>
</reference>
<sequence length="539" mass="61199">MTILPFPLWCILLLSGCIVFYRLGRRQLNSRNALKLPPGPKPLPLFGNIRDFPPDGTVEYQHWLTHKDQYGDISSVTVIGTTLVLIHNKKMAHELLETMASKTSGRPTMVMANKLCGYESIVVCQGYTPKFRRYRKYLHQELGTAVSAARFRDAQEIEVGRQLVRTLNEPARWLGHCKTAAAATVLKMAYGYTIEPHQPDKLVNSIEKMMTEFSRAAIPMGWAVDIIPALQYLPESFPGAGFKKTASEWRKSIMASAYTPYRFVQRQMAALTHQPSYVSKLIEQLKEEGNGNKPRTEDEEAIIWTAATLYGAAADTTTISLTAFTLAMIKFDHVQRKAQEELDRVVGTDRLPTFEDRPNLPYINALVKEVTRWWPITPMGFSHTATEDIQFAGFHIPKGAYLLPAVWWFLNDPEVYPNPECFDPDRFLPPRSELDPESDVFGYGRRRCPGRFFADSGLYINIAQSLAVFKFMKAVGRDGREIDVDVKPKPGILAYLGEFGFRIEPRSEEHTELIKQFQQRHPFEEGDAELLEGMEAVKV</sequence>
<dbReference type="CDD" id="cd11065">
    <property type="entry name" value="CYP64-like"/>
    <property type="match status" value="1"/>
</dbReference>
<evidence type="ECO:0000256" key="6">
    <source>
        <dbReference type="ARBA" id="ARBA00023004"/>
    </source>
</evidence>
<gene>
    <name evidence="11" type="ORF">C8A04DRAFT_15923</name>
</gene>
<dbReference type="Gene3D" id="1.10.630.10">
    <property type="entry name" value="Cytochrome P450"/>
    <property type="match status" value="1"/>
</dbReference>
<dbReference type="InterPro" id="IPR017972">
    <property type="entry name" value="Cyt_P450_CS"/>
</dbReference>
<comment type="caution">
    <text evidence="11">The sequence shown here is derived from an EMBL/GenBank/DDBJ whole genome shotgun (WGS) entry which is preliminary data.</text>
</comment>
<name>A0AAN6ZIR9_9PEZI</name>
<keyword evidence="7 9" id="KW-0503">Monooxygenase</keyword>
<dbReference type="InterPro" id="IPR050364">
    <property type="entry name" value="Cytochrome_P450_fung"/>
</dbReference>
<keyword evidence="5 9" id="KW-0560">Oxidoreductase</keyword>
<evidence type="ECO:0000256" key="3">
    <source>
        <dbReference type="ARBA" id="ARBA00022617"/>
    </source>
</evidence>
<evidence type="ECO:0000256" key="7">
    <source>
        <dbReference type="ARBA" id="ARBA00023033"/>
    </source>
</evidence>